<reference evidence="2 3" key="1">
    <citation type="submission" date="2016-12" db="EMBL/GenBank/DDBJ databases">
        <title>Comparative genomics of Bartonella apis.</title>
        <authorList>
            <person name="Engel P."/>
        </authorList>
    </citation>
    <scope>NUCLEOTIDE SEQUENCE [LARGE SCALE GENOMIC DNA]</scope>
    <source>
        <strain evidence="2 3">PEB0149</strain>
    </source>
</reference>
<dbReference type="InterPro" id="IPR010321">
    <property type="entry name" value="DUF922"/>
</dbReference>
<dbReference type="AlphaFoldDB" id="A0A1R0F7J8"/>
<comment type="caution">
    <text evidence="2">The sequence shown here is derived from an EMBL/GenBank/DDBJ whole genome shotgun (WGS) entry which is preliminary data.</text>
</comment>
<dbReference type="Proteomes" id="UP000187344">
    <property type="component" value="Unassembled WGS sequence"/>
</dbReference>
<name>A0A1R0F7J8_9HYPH</name>
<dbReference type="RefSeq" id="WP_075870765.1">
    <property type="nucleotide sequence ID" value="NZ_CALYQA010000003.1"/>
</dbReference>
<dbReference type="EMBL" id="LXYT01000003">
    <property type="protein sequence ID" value="OLY42936.1"/>
    <property type="molecule type" value="Genomic_DNA"/>
</dbReference>
<sequence>MFKKTISTLAATCFFLIPFSLSPFSMTANAAKIYKTVSYYTLSGTTPAQLDKALAHKGPYLKSTGSHHPGATTISFDPRLKLVQNGRYCKVDSVSVDVHAKMSLPRWKQRATTKSIEMALVWDTLSRDIQRHEESHIVIARAHASKIERAVKSLPYRTDCNLLKQDIEKTTYNILTDHENAQKQFDRAEAVNFDHRFINLLVARLQRLEQAKH</sequence>
<keyword evidence="3" id="KW-1185">Reference proteome</keyword>
<organism evidence="2 3">
    <name type="scientific">Bartonella apis</name>
    <dbReference type="NCBI Taxonomy" id="1686310"/>
    <lineage>
        <taxon>Bacteria</taxon>
        <taxon>Pseudomonadati</taxon>
        <taxon>Pseudomonadota</taxon>
        <taxon>Alphaproteobacteria</taxon>
        <taxon>Hyphomicrobiales</taxon>
        <taxon>Bartonellaceae</taxon>
        <taxon>Bartonella</taxon>
    </lineage>
</organism>
<dbReference type="GO" id="GO:0008233">
    <property type="term" value="F:peptidase activity"/>
    <property type="evidence" value="ECO:0007669"/>
    <property type="project" value="UniProtKB-KW"/>
</dbReference>
<keyword evidence="2" id="KW-0378">Hydrolase</keyword>
<dbReference type="GO" id="GO:0006508">
    <property type="term" value="P:proteolysis"/>
    <property type="evidence" value="ECO:0007669"/>
    <property type="project" value="UniProtKB-KW"/>
</dbReference>
<proteinExistence type="predicted"/>
<protein>
    <submittedName>
        <fullName evidence="2">Putative secreted Zn-dependent protease</fullName>
    </submittedName>
</protein>
<evidence type="ECO:0000256" key="1">
    <source>
        <dbReference type="SAM" id="SignalP"/>
    </source>
</evidence>
<dbReference type="Pfam" id="PF06037">
    <property type="entry name" value="DUF922"/>
    <property type="match status" value="1"/>
</dbReference>
<dbReference type="PIRSF" id="PIRSF010521">
    <property type="entry name" value="DUF922_bac"/>
    <property type="match status" value="1"/>
</dbReference>
<dbReference type="GeneID" id="92992438"/>
<keyword evidence="1" id="KW-0732">Signal</keyword>
<feature type="signal peptide" evidence="1">
    <location>
        <begin position="1"/>
        <end position="30"/>
    </location>
</feature>
<keyword evidence="2" id="KW-0645">Protease</keyword>
<accession>A0A1R0F7J8</accession>
<feature type="chain" id="PRO_5010177742" evidence="1">
    <location>
        <begin position="31"/>
        <end position="213"/>
    </location>
</feature>
<evidence type="ECO:0000313" key="2">
    <source>
        <dbReference type="EMBL" id="OLY42936.1"/>
    </source>
</evidence>
<evidence type="ECO:0000313" key="3">
    <source>
        <dbReference type="Proteomes" id="UP000187344"/>
    </source>
</evidence>
<gene>
    <name evidence="2" type="ORF">PEB0149_003520</name>
</gene>